<reference evidence="1 2" key="1">
    <citation type="submission" date="2019-08" db="EMBL/GenBank/DDBJ databases">
        <title>Bacillus genomes from the desert of Cuatro Cienegas, Coahuila.</title>
        <authorList>
            <person name="Olmedo-Alvarez G."/>
        </authorList>
    </citation>
    <scope>NUCLEOTIDE SEQUENCE [LARGE SCALE GENOMIC DNA]</scope>
    <source>
        <strain evidence="1 2">CH34_1T</strain>
    </source>
</reference>
<dbReference type="OrthoDB" id="2924633at2"/>
<evidence type="ECO:0000313" key="1">
    <source>
        <dbReference type="EMBL" id="TYS17969.1"/>
    </source>
</evidence>
<organism evidence="1 2">
    <name type="scientific">Rossellomorea vietnamensis</name>
    <dbReference type="NCBI Taxonomy" id="218284"/>
    <lineage>
        <taxon>Bacteria</taxon>
        <taxon>Bacillati</taxon>
        <taxon>Bacillota</taxon>
        <taxon>Bacilli</taxon>
        <taxon>Bacillales</taxon>
        <taxon>Bacillaceae</taxon>
        <taxon>Rossellomorea</taxon>
    </lineage>
</organism>
<proteinExistence type="predicted"/>
<name>A0A5D4NVQ4_9BACI</name>
<dbReference type="Pfam" id="PF08970">
    <property type="entry name" value="Sda"/>
    <property type="match status" value="1"/>
</dbReference>
<dbReference type="SUPFAM" id="SSF100985">
    <property type="entry name" value="Sporulation inhibitor Sda"/>
    <property type="match status" value="1"/>
</dbReference>
<dbReference type="Proteomes" id="UP000322267">
    <property type="component" value="Unassembled WGS sequence"/>
</dbReference>
<accession>A0A5D4NVQ4</accession>
<comment type="caution">
    <text evidence="1">The sequence shown here is derived from an EMBL/GenBank/DDBJ whole genome shotgun (WGS) entry which is preliminary data.</text>
</comment>
<dbReference type="AlphaFoldDB" id="A0A5D4NVQ4"/>
<sequence length="47" mass="5432">MSGVVSLYELTDEQIVEVYQRSVEEDVVIEFIDMVEQELNRRGLLSA</sequence>
<evidence type="ECO:0000313" key="2">
    <source>
        <dbReference type="Proteomes" id="UP000322267"/>
    </source>
</evidence>
<gene>
    <name evidence="1" type="ORF">FZC78_09030</name>
</gene>
<dbReference type="EMBL" id="VTEI01000003">
    <property type="protein sequence ID" value="TYS17969.1"/>
    <property type="molecule type" value="Genomic_DNA"/>
</dbReference>
<dbReference type="InterPro" id="IPR015064">
    <property type="entry name" value="Sda"/>
</dbReference>
<dbReference type="InterPro" id="IPR036916">
    <property type="entry name" value="Sda_sf"/>
</dbReference>
<protein>
    <submittedName>
        <fullName evidence="1">Sporulation histidine kinase inhibitor Sda</fullName>
    </submittedName>
</protein>
<dbReference type="Gene3D" id="1.10.287.1100">
    <property type="entry name" value="Sporulation inhibitor A"/>
    <property type="match status" value="1"/>
</dbReference>